<dbReference type="EMBL" id="OFSM01000002">
    <property type="protein sequence ID" value="SOY27730.1"/>
    <property type="molecule type" value="Genomic_DNA"/>
</dbReference>
<reference evidence="5 6" key="1">
    <citation type="submission" date="2018-01" db="EMBL/GenBank/DDBJ databases">
        <authorList>
            <person name="Gaut B.S."/>
            <person name="Morton B.R."/>
            <person name="Clegg M.T."/>
            <person name="Duvall M.R."/>
        </authorList>
    </citation>
    <scope>NUCLEOTIDE SEQUENCE [LARGE SCALE GENOMIC DNA]</scope>
    <source>
        <strain evidence="5">GP69</strain>
    </source>
</reference>
<evidence type="ECO:0000256" key="1">
    <source>
        <dbReference type="ARBA" id="ARBA00023015"/>
    </source>
</evidence>
<gene>
    <name evidence="5" type="primary">ureR</name>
    <name evidence="5" type="ORF">AMURIS_00434</name>
</gene>
<dbReference type="PANTHER" id="PTHR43280">
    <property type="entry name" value="ARAC-FAMILY TRANSCRIPTIONAL REGULATOR"/>
    <property type="match status" value="1"/>
</dbReference>
<accession>A0A2K4ZB94</accession>
<evidence type="ECO:0000256" key="3">
    <source>
        <dbReference type="ARBA" id="ARBA00023163"/>
    </source>
</evidence>
<name>A0A2K4ZB94_9FIRM</name>
<dbReference type="InterPro" id="IPR009057">
    <property type="entry name" value="Homeodomain-like_sf"/>
</dbReference>
<keyword evidence="6" id="KW-1185">Reference proteome</keyword>
<dbReference type="PROSITE" id="PS01124">
    <property type="entry name" value="HTH_ARAC_FAMILY_2"/>
    <property type="match status" value="1"/>
</dbReference>
<dbReference type="Pfam" id="PF12833">
    <property type="entry name" value="HTH_18"/>
    <property type="match status" value="1"/>
</dbReference>
<evidence type="ECO:0000259" key="4">
    <source>
        <dbReference type="PROSITE" id="PS01124"/>
    </source>
</evidence>
<dbReference type="PRINTS" id="PR00032">
    <property type="entry name" value="HTHARAC"/>
</dbReference>
<evidence type="ECO:0000313" key="6">
    <source>
        <dbReference type="Proteomes" id="UP000236311"/>
    </source>
</evidence>
<evidence type="ECO:0000256" key="2">
    <source>
        <dbReference type="ARBA" id="ARBA00023125"/>
    </source>
</evidence>
<dbReference type="OrthoDB" id="2599717at2"/>
<dbReference type="InterPro" id="IPR020449">
    <property type="entry name" value="Tscrpt_reg_AraC-type_HTH"/>
</dbReference>
<dbReference type="InterPro" id="IPR018062">
    <property type="entry name" value="HTH_AraC-typ_CS"/>
</dbReference>
<dbReference type="InterPro" id="IPR018060">
    <property type="entry name" value="HTH_AraC"/>
</dbReference>
<dbReference type="Gene3D" id="1.10.10.60">
    <property type="entry name" value="Homeodomain-like"/>
    <property type="match status" value="1"/>
</dbReference>
<dbReference type="RefSeq" id="WP_103237846.1">
    <property type="nucleotide sequence ID" value="NZ_CANRXC010000016.1"/>
</dbReference>
<proteinExistence type="predicted"/>
<dbReference type="SUPFAM" id="SSF46689">
    <property type="entry name" value="Homeodomain-like"/>
    <property type="match status" value="1"/>
</dbReference>
<keyword evidence="3" id="KW-0804">Transcription</keyword>
<dbReference type="PROSITE" id="PS00041">
    <property type="entry name" value="HTH_ARAC_FAMILY_1"/>
    <property type="match status" value="1"/>
</dbReference>
<protein>
    <submittedName>
        <fullName evidence="5">Urease operon transcriptional activator</fullName>
    </submittedName>
</protein>
<keyword evidence="2" id="KW-0238">DNA-binding</keyword>
<dbReference type="AlphaFoldDB" id="A0A2K4ZB94"/>
<evidence type="ECO:0000313" key="5">
    <source>
        <dbReference type="EMBL" id="SOY27730.1"/>
    </source>
</evidence>
<dbReference type="PANTHER" id="PTHR43280:SF2">
    <property type="entry name" value="HTH-TYPE TRANSCRIPTIONAL REGULATOR EXSA"/>
    <property type="match status" value="1"/>
</dbReference>
<organism evidence="5 6">
    <name type="scientific">Acetatifactor muris</name>
    <dbReference type="NCBI Taxonomy" id="879566"/>
    <lineage>
        <taxon>Bacteria</taxon>
        <taxon>Bacillati</taxon>
        <taxon>Bacillota</taxon>
        <taxon>Clostridia</taxon>
        <taxon>Lachnospirales</taxon>
        <taxon>Lachnospiraceae</taxon>
        <taxon>Acetatifactor</taxon>
    </lineage>
</organism>
<keyword evidence="1" id="KW-0805">Transcription regulation</keyword>
<sequence length="280" mass="32138">MNRISYVGYDAAHPVDFRYDIPEGFHNYLLVLTTTPALFRVSGVTSEYPAHTAILYPPYHAIWYGAAGKQYGNHWIRFSSDESFVTKFPQYAVPFSVSDPEYCRSLFQLLTWEASQMVTPLRGSADSDTDSPVRKKNPSWLHPVSSETNLIISQLLRILFYKLHDDLMNTEGSFHDHELLALRRKISAAPQLPWNTSDMAKELHISVGHLQLIYKQKFGISCMDDVISFRLFRARDLLTYTTHSVAEIAAQCGYNNTEHFCRQFRKNTGLTPGQYRKRSS</sequence>
<feature type="domain" description="HTH araC/xylS-type" evidence="4">
    <location>
        <begin position="176"/>
        <end position="278"/>
    </location>
</feature>
<dbReference type="Proteomes" id="UP000236311">
    <property type="component" value="Unassembled WGS sequence"/>
</dbReference>
<dbReference type="GO" id="GO:0003700">
    <property type="term" value="F:DNA-binding transcription factor activity"/>
    <property type="evidence" value="ECO:0007669"/>
    <property type="project" value="InterPro"/>
</dbReference>
<dbReference type="SMART" id="SM00342">
    <property type="entry name" value="HTH_ARAC"/>
    <property type="match status" value="1"/>
</dbReference>
<dbReference type="GO" id="GO:0043565">
    <property type="term" value="F:sequence-specific DNA binding"/>
    <property type="evidence" value="ECO:0007669"/>
    <property type="project" value="InterPro"/>
</dbReference>